<protein>
    <submittedName>
        <fullName evidence="3">Uncharacterized protein</fullName>
    </submittedName>
</protein>
<accession>A0A6A6S9B9</accession>
<name>A0A6A6S9B9_9PLEO</name>
<dbReference type="AlphaFoldDB" id="A0A6A6S9B9"/>
<feature type="compositionally biased region" description="Low complexity" evidence="1">
    <location>
        <begin position="167"/>
        <end position="181"/>
    </location>
</feature>
<keyword evidence="4" id="KW-1185">Reference proteome</keyword>
<dbReference type="OrthoDB" id="3924764at2759"/>
<keyword evidence="2" id="KW-0732">Signal</keyword>
<dbReference type="EMBL" id="MU006779">
    <property type="protein sequence ID" value="KAF2644335.1"/>
    <property type="molecule type" value="Genomic_DNA"/>
</dbReference>
<evidence type="ECO:0000256" key="2">
    <source>
        <dbReference type="SAM" id="SignalP"/>
    </source>
</evidence>
<feature type="region of interest" description="Disordered" evidence="1">
    <location>
        <begin position="159"/>
        <end position="185"/>
    </location>
</feature>
<feature type="chain" id="PRO_5025601565" evidence="2">
    <location>
        <begin position="18"/>
        <end position="195"/>
    </location>
</feature>
<reference evidence="3" key="1">
    <citation type="journal article" date="2020" name="Stud. Mycol.">
        <title>101 Dothideomycetes genomes: a test case for predicting lifestyles and emergence of pathogens.</title>
        <authorList>
            <person name="Haridas S."/>
            <person name="Albert R."/>
            <person name="Binder M."/>
            <person name="Bloem J."/>
            <person name="Labutti K."/>
            <person name="Salamov A."/>
            <person name="Andreopoulos B."/>
            <person name="Baker S."/>
            <person name="Barry K."/>
            <person name="Bills G."/>
            <person name="Bluhm B."/>
            <person name="Cannon C."/>
            <person name="Castanera R."/>
            <person name="Culley D."/>
            <person name="Daum C."/>
            <person name="Ezra D."/>
            <person name="Gonzalez J."/>
            <person name="Henrissat B."/>
            <person name="Kuo A."/>
            <person name="Liang C."/>
            <person name="Lipzen A."/>
            <person name="Lutzoni F."/>
            <person name="Magnuson J."/>
            <person name="Mondo S."/>
            <person name="Nolan M."/>
            <person name="Ohm R."/>
            <person name="Pangilinan J."/>
            <person name="Park H.-J."/>
            <person name="Ramirez L."/>
            <person name="Alfaro M."/>
            <person name="Sun H."/>
            <person name="Tritt A."/>
            <person name="Yoshinaga Y."/>
            <person name="Zwiers L.-H."/>
            <person name="Turgeon B."/>
            <person name="Goodwin S."/>
            <person name="Spatafora J."/>
            <person name="Crous P."/>
            <person name="Grigoriev I."/>
        </authorList>
    </citation>
    <scope>NUCLEOTIDE SEQUENCE</scope>
    <source>
        <strain evidence="3">CBS 473.64</strain>
    </source>
</reference>
<evidence type="ECO:0000313" key="3">
    <source>
        <dbReference type="EMBL" id="KAF2644335.1"/>
    </source>
</evidence>
<organism evidence="3 4">
    <name type="scientific">Massarina eburnea CBS 473.64</name>
    <dbReference type="NCBI Taxonomy" id="1395130"/>
    <lineage>
        <taxon>Eukaryota</taxon>
        <taxon>Fungi</taxon>
        <taxon>Dikarya</taxon>
        <taxon>Ascomycota</taxon>
        <taxon>Pezizomycotina</taxon>
        <taxon>Dothideomycetes</taxon>
        <taxon>Pleosporomycetidae</taxon>
        <taxon>Pleosporales</taxon>
        <taxon>Massarineae</taxon>
        <taxon>Massarinaceae</taxon>
        <taxon>Massarina</taxon>
    </lineage>
</organism>
<gene>
    <name evidence="3" type="ORF">P280DRAFT_230394</name>
</gene>
<sequence length="195" mass="20273">MKIVCFMTFSYVVGVTAGPLQAKRDCEETCFNSTNACGIAFGGCWKKCEQQRPTFTAPLCPVTITEATAASTATEIETSVTETTLITLAPEITAAPTESSLAASTPTSGCNPGVTICIDYVTTCGDRTFMYGGCDDICSSISYTAPACTVPAVTATLLPGNGTEASPTKTKAKGPPTTRTPCKSDKSWMCAPAGW</sequence>
<evidence type="ECO:0000256" key="1">
    <source>
        <dbReference type="SAM" id="MobiDB-lite"/>
    </source>
</evidence>
<feature type="signal peptide" evidence="2">
    <location>
        <begin position="1"/>
        <end position="17"/>
    </location>
</feature>
<evidence type="ECO:0000313" key="4">
    <source>
        <dbReference type="Proteomes" id="UP000799753"/>
    </source>
</evidence>
<dbReference type="Proteomes" id="UP000799753">
    <property type="component" value="Unassembled WGS sequence"/>
</dbReference>
<proteinExistence type="predicted"/>